<accession>A0A830GV12</accession>
<dbReference type="Pfam" id="PF03551">
    <property type="entry name" value="PadR"/>
    <property type="match status" value="1"/>
</dbReference>
<reference evidence="2" key="2">
    <citation type="submission" date="2020-09" db="EMBL/GenBank/DDBJ databases">
        <authorList>
            <person name="Sun Q."/>
            <person name="Ohkuma M."/>
        </authorList>
    </citation>
    <scope>NUCLEOTIDE SEQUENCE</scope>
    <source>
        <strain evidence="2">JCM 10088</strain>
    </source>
</reference>
<evidence type="ECO:0000313" key="3">
    <source>
        <dbReference type="Proteomes" id="UP000610960"/>
    </source>
</evidence>
<dbReference type="InterPro" id="IPR005149">
    <property type="entry name" value="Tscrpt_reg_PadR_N"/>
</dbReference>
<dbReference type="CDD" id="cd00090">
    <property type="entry name" value="HTH_ARSR"/>
    <property type="match status" value="1"/>
</dbReference>
<dbReference type="Proteomes" id="UP000610960">
    <property type="component" value="Unassembled WGS sequence"/>
</dbReference>
<dbReference type="InterPro" id="IPR036390">
    <property type="entry name" value="WH_DNA-bd_sf"/>
</dbReference>
<dbReference type="EMBL" id="BMNL01000003">
    <property type="protein sequence ID" value="GGP21727.1"/>
    <property type="molecule type" value="Genomic_DNA"/>
</dbReference>
<comment type="caution">
    <text evidence="2">The sequence shown here is derived from an EMBL/GenBank/DDBJ whole genome shotgun (WGS) entry which is preliminary data.</text>
</comment>
<reference evidence="2" key="1">
    <citation type="journal article" date="2014" name="Int. J. Syst. Evol. Microbiol.">
        <title>Complete genome sequence of Corynebacterium casei LMG S-19264T (=DSM 44701T), isolated from a smear-ripened cheese.</title>
        <authorList>
            <consortium name="US DOE Joint Genome Institute (JGI-PGF)"/>
            <person name="Walter F."/>
            <person name="Albersmeier A."/>
            <person name="Kalinowski J."/>
            <person name="Ruckert C."/>
        </authorList>
    </citation>
    <scope>NUCLEOTIDE SEQUENCE</scope>
    <source>
        <strain evidence="2">JCM 10088</strain>
    </source>
</reference>
<keyword evidence="3" id="KW-1185">Reference proteome</keyword>
<proteinExistence type="predicted"/>
<dbReference type="Gene3D" id="1.10.10.10">
    <property type="entry name" value="Winged helix-like DNA-binding domain superfamily/Winged helix DNA-binding domain"/>
    <property type="match status" value="1"/>
</dbReference>
<sequence length="111" mass="12835">MPYMEPRAFKRFVDKLTKENLWIYIVKTLMDGEKTGYEIVKSIKSLGISTSTVNVYMVLYKMERDGLIKSDERSDGKYYKNTQLGVATFNNALQFLDSLLEKLGCELRCLS</sequence>
<name>A0A830GV12_9CREN</name>
<dbReference type="PANTHER" id="PTHR43252">
    <property type="entry name" value="TRANSCRIPTIONAL REGULATOR YQJI"/>
    <property type="match status" value="1"/>
</dbReference>
<dbReference type="InterPro" id="IPR011991">
    <property type="entry name" value="ArsR-like_HTH"/>
</dbReference>
<feature type="domain" description="Transcription regulator PadR N-terminal" evidence="1">
    <location>
        <begin position="27"/>
        <end position="89"/>
    </location>
</feature>
<evidence type="ECO:0000313" key="2">
    <source>
        <dbReference type="EMBL" id="GGP21727.1"/>
    </source>
</evidence>
<dbReference type="AlphaFoldDB" id="A0A830GV12"/>
<protein>
    <submittedName>
        <fullName evidence="2">PadR family transcriptional regulator</fullName>
    </submittedName>
</protein>
<dbReference type="PANTHER" id="PTHR43252:SF5">
    <property type="entry name" value="TRANSCRIPTIONAL REGULATOR, PADR-LIKE FAMILY"/>
    <property type="match status" value="1"/>
</dbReference>
<organism evidence="2 3">
    <name type="scientific">Thermocladium modestius</name>
    <dbReference type="NCBI Taxonomy" id="62609"/>
    <lineage>
        <taxon>Archaea</taxon>
        <taxon>Thermoproteota</taxon>
        <taxon>Thermoprotei</taxon>
        <taxon>Thermoproteales</taxon>
        <taxon>Thermoproteaceae</taxon>
        <taxon>Thermocladium</taxon>
    </lineage>
</organism>
<dbReference type="SUPFAM" id="SSF46785">
    <property type="entry name" value="Winged helix' DNA-binding domain"/>
    <property type="match status" value="1"/>
</dbReference>
<evidence type="ECO:0000259" key="1">
    <source>
        <dbReference type="Pfam" id="PF03551"/>
    </source>
</evidence>
<gene>
    <name evidence="2" type="ORF">GCM10007981_14710</name>
</gene>
<dbReference type="InterPro" id="IPR036388">
    <property type="entry name" value="WH-like_DNA-bd_sf"/>
</dbReference>